<dbReference type="EC" id="2.7.11.1" evidence="2"/>
<dbReference type="InterPro" id="IPR036426">
    <property type="entry name" value="Bulb-type_lectin_dom_sf"/>
</dbReference>
<reference evidence="12 13" key="2">
    <citation type="submission" date="2024-10" db="EMBL/GenBank/DDBJ databases">
        <authorList>
            <person name="Ryan C."/>
        </authorList>
    </citation>
    <scope>NUCLEOTIDE SEQUENCE [LARGE SCALE GENOMIC DNA]</scope>
</reference>
<dbReference type="SMART" id="SM00108">
    <property type="entry name" value="B_lectin"/>
    <property type="match status" value="1"/>
</dbReference>
<feature type="signal peptide" evidence="9">
    <location>
        <begin position="1"/>
        <end position="25"/>
    </location>
</feature>
<comment type="catalytic activity">
    <reaction evidence="6">
        <text>L-threonyl-[protein] + ATP = O-phospho-L-threonyl-[protein] + ADP + H(+)</text>
        <dbReference type="Rhea" id="RHEA:46608"/>
        <dbReference type="Rhea" id="RHEA-COMP:11060"/>
        <dbReference type="Rhea" id="RHEA-COMP:11605"/>
        <dbReference type="ChEBI" id="CHEBI:15378"/>
        <dbReference type="ChEBI" id="CHEBI:30013"/>
        <dbReference type="ChEBI" id="CHEBI:30616"/>
        <dbReference type="ChEBI" id="CHEBI:61977"/>
        <dbReference type="ChEBI" id="CHEBI:456216"/>
        <dbReference type="EC" id="2.7.11.1"/>
    </reaction>
</comment>
<dbReference type="GO" id="GO:0004674">
    <property type="term" value="F:protein serine/threonine kinase activity"/>
    <property type="evidence" value="ECO:0007669"/>
    <property type="project" value="UniProtKB-EC"/>
</dbReference>
<dbReference type="GO" id="GO:0051707">
    <property type="term" value="P:response to other organism"/>
    <property type="evidence" value="ECO:0007669"/>
    <property type="project" value="UniProtKB-ARBA"/>
</dbReference>
<dbReference type="InterPro" id="IPR008271">
    <property type="entry name" value="Ser/Thr_kinase_AS"/>
</dbReference>
<dbReference type="CDD" id="cd00028">
    <property type="entry name" value="B_lectin"/>
    <property type="match status" value="1"/>
</dbReference>
<dbReference type="Gene3D" id="1.10.510.10">
    <property type="entry name" value="Transferase(Phosphotransferase) domain 1"/>
    <property type="match status" value="1"/>
</dbReference>
<comment type="catalytic activity">
    <reaction evidence="7">
        <text>L-seryl-[protein] + ATP = O-phospho-L-seryl-[protein] + ADP + H(+)</text>
        <dbReference type="Rhea" id="RHEA:17989"/>
        <dbReference type="Rhea" id="RHEA-COMP:9863"/>
        <dbReference type="Rhea" id="RHEA-COMP:11604"/>
        <dbReference type="ChEBI" id="CHEBI:15378"/>
        <dbReference type="ChEBI" id="CHEBI:29999"/>
        <dbReference type="ChEBI" id="CHEBI:30616"/>
        <dbReference type="ChEBI" id="CHEBI:83421"/>
        <dbReference type="ChEBI" id="CHEBI:456216"/>
        <dbReference type="EC" id="2.7.11.1"/>
    </reaction>
</comment>
<evidence type="ECO:0000256" key="1">
    <source>
        <dbReference type="ARBA" id="ARBA00004479"/>
    </source>
</evidence>
<dbReference type="InterPro" id="IPR000858">
    <property type="entry name" value="S_locus_glycoprot_dom"/>
</dbReference>
<dbReference type="Pfam" id="PF00954">
    <property type="entry name" value="S_locus_glycop"/>
    <property type="match status" value="1"/>
</dbReference>
<evidence type="ECO:0000256" key="7">
    <source>
        <dbReference type="ARBA" id="ARBA00048679"/>
    </source>
</evidence>
<keyword evidence="5" id="KW-0675">Receptor</keyword>
<protein>
    <recommendedName>
        <fullName evidence="2">non-specific serine/threonine protein kinase</fullName>
        <ecNumber evidence="2">2.7.11.1</ecNumber>
    </recommendedName>
</protein>
<gene>
    <name evidence="12" type="ORF">URODEC1_LOCUS72113</name>
</gene>
<evidence type="ECO:0000256" key="6">
    <source>
        <dbReference type="ARBA" id="ARBA00047899"/>
    </source>
</evidence>
<dbReference type="AlphaFoldDB" id="A0ABC9C5J9"/>
<feature type="domain" description="Protein kinase" evidence="10">
    <location>
        <begin position="295"/>
        <end position="593"/>
    </location>
</feature>
<feature type="region of interest" description="Disordered" evidence="8">
    <location>
        <begin position="601"/>
        <end position="631"/>
    </location>
</feature>
<feature type="compositionally biased region" description="Low complexity" evidence="8">
    <location>
        <begin position="618"/>
        <end position="631"/>
    </location>
</feature>
<evidence type="ECO:0000313" key="12">
    <source>
        <dbReference type="EMBL" id="CAL5014669.1"/>
    </source>
</evidence>
<evidence type="ECO:0000256" key="5">
    <source>
        <dbReference type="ARBA" id="ARBA00023170"/>
    </source>
</evidence>
<keyword evidence="4" id="KW-1015">Disulfide bond</keyword>
<dbReference type="InterPro" id="IPR000719">
    <property type="entry name" value="Prot_kinase_dom"/>
</dbReference>
<dbReference type="PROSITE" id="PS50927">
    <property type="entry name" value="BULB_LECTIN"/>
    <property type="match status" value="1"/>
</dbReference>
<feature type="chain" id="PRO_5044878792" description="non-specific serine/threonine protein kinase" evidence="9">
    <location>
        <begin position="26"/>
        <end position="631"/>
    </location>
</feature>
<dbReference type="EMBL" id="OZ075139">
    <property type="protein sequence ID" value="CAL5014669.1"/>
    <property type="molecule type" value="Genomic_DNA"/>
</dbReference>
<dbReference type="Proteomes" id="UP001497457">
    <property type="component" value="Chromosome 29rd"/>
</dbReference>
<dbReference type="Gene3D" id="3.30.200.20">
    <property type="entry name" value="Phosphorylase Kinase, domain 1"/>
    <property type="match status" value="1"/>
</dbReference>
<dbReference type="PANTHER" id="PTHR27006">
    <property type="entry name" value="PROMASTIGOTE SURFACE ANTIGEN PROTEIN PSA"/>
    <property type="match status" value="1"/>
</dbReference>
<evidence type="ECO:0000256" key="2">
    <source>
        <dbReference type="ARBA" id="ARBA00012513"/>
    </source>
</evidence>
<keyword evidence="3 9" id="KW-0732">Signal</keyword>
<dbReference type="SUPFAM" id="SSF51110">
    <property type="entry name" value="alpha-D-mannose-specific plant lectins"/>
    <property type="match status" value="1"/>
</dbReference>
<dbReference type="FunFam" id="1.10.510.10:FF:000724">
    <property type="entry name" value="Serine/threonine-protein kinase"/>
    <property type="match status" value="1"/>
</dbReference>
<name>A0ABC9C5J9_9POAL</name>
<proteinExistence type="predicted"/>
<evidence type="ECO:0000259" key="11">
    <source>
        <dbReference type="PROSITE" id="PS50927"/>
    </source>
</evidence>
<dbReference type="FunFam" id="2.90.10.10:FF:000005">
    <property type="entry name" value="G-type lectin S-receptor-like serine/threonine-protein kinase"/>
    <property type="match status" value="1"/>
</dbReference>
<dbReference type="PROSITE" id="PS50011">
    <property type="entry name" value="PROTEIN_KINASE_DOM"/>
    <property type="match status" value="1"/>
</dbReference>
<evidence type="ECO:0000256" key="8">
    <source>
        <dbReference type="SAM" id="MobiDB-lite"/>
    </source>
</evidence>
<evidence type="ECO:0000256" key="4">
    <source>
        <dbReference type="ARBA" id="ARBA00023157"/>
    </source>
</evidence>
<feature type="domain" description="Bulb-type lectin" evidence="11">
    <location>
        <begin position="30"/>
        <end position="144"/>
    </location>
</feature>
<dbReference type="PROSITE" id="PS00108">
    <property type="entry name" value="PROTEIN_KINASE_ST"/>
    <property type="match status" value="1"/>
</dbReference>
<evidence type="ECO:0000256" key="9">
    <source>
        <dbReference type="SAM" id="SignalP"/>
    </source>
</evidence>
<evidence type="ECO:0000313" key="13">
    <source>
        <dbReference type="Proteomes" id="UP001497457"/>
    </source>
</evidence>
<keyword evidence="13" id="KW-1185">Reference proteome</keyword>
<dbReference type="InterPro" id="IPR001480">
    <property type="entry name" value="Bulb-type_lectin_dom"/>
</dbReference>
<dbReference type="Pfam" id="PF00069">
    <property type="entry name" value="Pkinase"/>
    <property type="match status" value="1"/>
</dbReference>
<dbReference type="PANTHER" id="PTHR27006:SF624">
    <property type="entry name" value="PROTEIN KINASE DOMAIN-CONTAINING PROTEIN"/>
    <property type="match status" value="1"/>
</dbReference>
<sequence>MEATCNHLLDLLLVSFFLLFRRAFAADAIADTLSKGRNISDNETLVSANGAFTMGFFSPGASTKRYLGIWFTVSADAVCWVAINDNSGMLMVSDTGSLLLLDGSGRIAWSSNSSSASPVEAQLLDNGNLVGKDFSSGDDTSWRSADDPSPGAFRRVLDTGVWQAGNAKTFRTGPWNGVRFGGIPEVLSFQQDLFEYQMVISPREVTFGYNVKPGAAFTDKGEVKRLVWDAVSRAWQTSYQGPRDVCGACNVSAAAASFCGCVRGFGLASPSRISGRCRRNVAHGFTTDGMWTDDLLDMRYVDRGQDLYVRLAESELPPALDLSPPPSSRARAAGHLPDGRKVAVKRLIHSSLTDEVSNAFTREVEVMSKLWHGNLLQLAPYCQDGNERVLVYEYMKHKSLNLYIFGGDPRLRALLNWEQRMEIVCGIAKGVSYLHGLSEEVIHRDLKPSNILLDDNWRPKIADFGTAKLFVVDQTDPTLIQSAGYTAPEYSNERHLTLKCDVYSFGIILLEIVTGQRTRTTPTLLSDAWESWNQGRISDLLDSAVSQPEPELLFELERCVQIGLVCVQQSPEERPTMSAVVSMLNSNRLQILVPKRPELNSRAEPPLQEADGSTQEASGTSRSSYSSVYLT</sequence>
<dbReference type="InterPro" id="IPR011009">
    <property type="entry name" value="Kinase-like_dom_sf"/>
</dbReference>
<dbReference type="GO" id="GO:0016020">
    <property type="term" value="C:membrane"/>
    <property type="evidence" value="ECO:0007669"/>
    <property type="project" value="UniProtKB-SubCell"/>
</dbReference>
<accession>A0ABC9C5J9</accession>
<dbReference type="Pfam" id="PF01453">
    <property type="entry name" value="B_lectin"/>
    <property type="match status" value="1"/>
</dbReference>
<comment type="subcellular location">
    <subcellularLocation>
        <location evidence="1">Membrane</location>
        <topology evidence="1">Single-pass type I membrane protein</topology>
    </subcellularLocation>
</comment>
<dbReference type="SUPFAM" id="SSF56112">
    <property type="entry name" value="Protein kinase-like (PK-like)"/>
    <property type="match status" value="1"/>
</dbReference>
<evidence type="ECO:0000256" key="3">
    <source>
        <dbReference type="ARBA" id="ARBA00022729"/>
    </source>
</evidence>
<evidence type="ECO:0000259" key="10">
    <source>
        <dbReference type="PROSITE" id="PS50011"/>
    </source>
</evidence>
<dbReference type="SMART" id="SM00220">
    <property type="entry name" value="S_TKc"/>
    <property type="match status" value="1"/>
</dbReference>
<reference evidence="13" key="1">
    <citation type="submission" date="2024-06" db="EMBL/GenBank/DDBJ databases">
        <authorList>
            <person name="Ryan C."/>
        </authorList>
    </citation>
    <scope>NUCLEOTIDE SEQUENCE [LARGE SCALE GENOMIC DNA]</scope>
</reference>
<dbReference type="Gene3D" id="2.90.10.10">
    <property type="entry name" value="Bulb-type lectin domain"/>
    <property type="match status" value="1"/>
</dbReference>
<organism evidence="12 13">
    <name type="scientific">Urochloa decumbens</name>
    <dbReference type="NCBI Taxonomy" id="240449"/>
    <lineage>
        <taxon>Eukaryota</taxon>
        <taxon>Viridiplantae</taxon>
        <taxon>Streptophyta</taxon>
        <taxon>Embryophyta</taxon>
        <taxon>Tracheophyta</taxon>
        <taxon>Spermatophyta</taxon>
        <taxon>Magnoliopsida</taxon>
        <taxon>Liliopsida</taxon>
        <taxon>Poales</taxon>
        <taxon>Poaceae</taxon>
        <taxon>PACMAD clade</taxon>
        <taxon>Panicoideae</taxon>
        <taxon>Panicodae</taxon>
        <taxon>Paniceae</taxon>
        <taxon>Melinidinae</taxon>
        <taxon>Urochloa</taxon>
    </lineage>
</organism>